<keyword evidence="4" id="KW-0539">Nucleus</keyword>
<accession>A0A8C8GAU3</accession>
<evidence type="ECO:0000256" key="3">
    <source>
        <dbReference type="ARBA" id="ARBA00023163"/>
    </source>
</evidence>
<dbReference type="Pfam" id="PF07527">
    <property type="entry name" value="Hairy_orange"/>
    <property type="match status" value="1"/>
</dbReference>
<dbReference type="PROSITE" id="PS51054">
    <property type="entry name" value="ORANGE"/>
    <property type="match status" value="1"/>
</dbReference>
<evidence type="ECO:0000256" key="2">
    <source>
        <dbReference type="ARBA" id="ARBA00023015"/>
    </source>
</evidence>
<dbReference type="InterPro" id="IPR050370">
    <property type="entry name" value="HES_HEY"/>
</dbReference>
<protein>
    <recommendedName>
        <fullName evidence="6">Orange domain-containing protein</fullName>
    </recommendedName>
</protein>
<dbReference type="SUPFAM" id="SSF158457">
    <property type="entry name" value="Orange domain-like"/>
    <property type="match status" value="1"/>
</dbReference>
<keyword evidence="8" id="KW-1185">Reference proteome</keyword>
<reference evidence="7" key="2">
    <citation type="submission" date="2025-09" db="UniProtKB">
        <authorList>
            <consortium name="Ensembl"/>
        </authorList>
    </citation>
    <scope>IDENTIFICATION</scope>
</reference>
<dbReference type="GO" id="GO:0003677">
    <property type="term" value="F:DNA binding"/>
    <property type="evidence" value="ECO:0007669"/>
    <property type="project" value="InterPro"/>
</dbReference>
<dbReference type="GO" id="GO:0006355">
    <property type="term" value="P:regulation of DNA-templated transcription"/>
    <property type="evidence" value="ECO:0007669"/>
    <property type="project" value="InterPro"/>
</dbReference>
<dbReference type="InterPro" id="IPR003650">
    <property type="entry name" value="Orange_dom"/>
</dbReference>
<evidence type="ECO:0000313" key="7">
    <source>
        <dbReference type="Ensembl" id="ENSOTSP00005046263.1"/>
    </source>
</evidence>
<dbReference type="PANTHER" id="PTHR10985">
    <property type="entry name" value="BASIC HELIX-LOOP-HELIX TRANSCRIPTION FACTOR, HES-RELATED"/>
    <property type="match status" value="1"/>
</dbReference>
<dbReference type="Ensembl" id="ENSOTST00005050290.2">
    <property type="protein sequence ID" value="ENSOTSP00005046263.1"/>
    <property type="gene ID" value="ENSOTSG00005022429.2"/>
</dbReference>
<sequence>MAPTITSLFLLLTKPLMEKLHRDRINNSIEQLKSFLGPEILKQQSDSKLEIADIQDLPVFLLRRQQQNQPGYSSCVQEIVHFLTKDEVKTQTQRRLLSHFQSLHPSSDKKRRESDLPQFSSQPCTAPAKRRVQSTLLSGGPGKVLTDWNSTLKQTQCTMLV</sequence>
<feature type="domain" description="Orange" evidence="6">
    <location>
        <begin position="71"/>
        <end position="100"/>
    </location>
</feature>
<proteinExistence type="predicted"/>
<evidence type="ECO:0000256" key="5">
    <source>
        <dbReference type="SAM" id="MobiDB-lite"/>
    </source>
</evidence>
<keyword evidence="2" id="KW-0805">Transcription regulation</keyword>
<evidence type="ECO:0000259" key="6">
    <source>
        <dbReference type="PROSITE" id="PS51054"/>
    </source>
</evidence>
<evidence type="ECO:0000256" key="4">
    <source>
        <dbReference type="ARBA" id="ARBA00023242"/>
    </source>
</evidence>
<dbReference type="Proteomes" id="UP000694402">
    <property type="component" value="Unassembled WGS sequence"/>
</dbReference>
<organism evidence="7 8">
    <name type="scientific">Oncorhynchus tshawytscha</name>
    <name type="common">Chinook salmon</name>
    <name type="synonym">Salmo tshawytscha</name>
    <dbReference type="NCBI Taxonomy" id="74940"/>
    <lineage>
        <taxon>Eukaryota</taxon>
        <taxon>Metazoa</taxon>
        <taxon>Chordata</taxon>
        <taxon>Craniata</taxon>
        <taxon>Vertebrata</taxon>
        <taxon>Euteleostomi</taxon>
        <taxon>Actinopterygii</taxon>
        <taxon>Neopterygii</taxon>
        <taxon>Teleostei</taxon>
        <taxon>Protacanthopterygii</taxon>
        <taxon>Salmoniformes</taxon>
        <taxon>Salmonidae</taxon>
        <taxon>Salmoninae</taxon>
        <taxon>Oncorhynchus</taxon>
    </lineage>
</organism>
<feature type="region of interest" description="Disordered" evidence="5">
    <location>
        <begin position="103"/>
        <end position="127"/>
    </location>
</feature>
<dbReference type="GeneTree" id="ENSGT00940000163346"/>
<dbReference type="GO" id="GO:0005634">
    <property type="term" value="C:nucleus"/>
    <property type="evidence" value="ECO:0007669"/>
    <property type="project" value="UniProtKB-SubCell"/>
</dbReference>
<evidence type="ECO:0000313" key="8">
    <source>
        <dbReference type="Proteomes" id="UP000694402"/>
    </source>
</evidence>
<keyword evidence="3" id="KW-0804">Transcription</keyword>
<feature type="compositionally biased region" description="Basic and acidic residues" evidence="5">
    <location>
        <begin position="106"/>
        <end position="115"/>
    </location>
</feature>
<reference evidence="7" key="1">
    <citation type="submission" date="2025-08" db="UniProtKB">
        <authorList>
            <consortium name="Ensembl"/>
        </authorList>
    </citation>
    <scope>IDENTIFICATION</scope>
</reference>
<name>A0A8C8GAU3_ONCTS</name>
<comment type="subcellular location">
    <subcellularLocation>
        <location evidence="1">Nucleus</location>
    </subcellularLocation>
</comment>
<dbReference type="Gene3D" id="4.10.280.10">
    <property type="entry name" value="Helix-loop-helix DNA-binding domain"/>
    <property type="match status" value="1"/>
</dbReference>
<evidence type="ECO:0000256" key="1">
    <source>
        <dbReference type="ARBA" id="ARBA00004123"/>
    </source>
</evidence>
<dbReference type="AlphaFoldDB" id="A0A8C8GAU3"/>
<dbReference type="GO" id="GO:0046983">
    <property type="term" value="F:protein dimerization activity"/>
    <property type="evidence" value="ECO:0007669"/>
    <property type="project" value="InterPro"/>
</dbReference>
<dbReference type="InterPro" id="IPR036638">
    <property type="entry name" value="HLH_DNA-bd_sf"/>
</dbReference>